<dbReference type="InterPro" id="IPR036431">
    <property type="entry name" value="ARID_dom_sf"/>
</dbReference>
<dbReference type="SUPFAM" id="SSF46774">
    <property type="entry name" value="ARID-like"/>
    <property type="match status" value="1"/>
</dbReference>
<accession>A0A564YBB0</accession>
<feature type="compositionally biased region" description="Basic residues" evidence="6">
    <location>
        <begin position="269"/>
        <end position="282"/>
    </location>
</feature>
<feature type="compositionally biased region" description="Polar residues" evidence="6">
    <location>
        <begin position="252"/>
        <end position="268"/>
    </location>
</feature>
<feature type="compositionally biased region" description="Polar residues" evidence="6">
    <location>
        <begin position="971"/>
        <end position="987"/>
    </location>
</feature>
<dbReference type="GO" id="GO:0005634">
    <property type="term" value="C:nucleus"/>
    <property type="evidence" value="ECO:0007669"/>
    <property type="project" value="TreeGrafter"/>
</dbReference>
<keyword evidence="9" id="KW-1185">Reference proteome</keyword>
<dbReference type="SMART" id="SM00501">
    <property type="entry name" value="BRIGHT"/>
    <property type="match status" value="1"/>
</dbReference>
<dbReference type="EMBL" id="CABIJS010000144">
    <property type="protein sequence ID" value="VUZ44577.1"/>
    <property type="molecule type" value="Genomic_DNA"/>
</dbReference>
<feature type="compositionally biased region" description="Basic residues" evidence="6">
    <location>
        <begin position="1625"/>
        <end position="1634"/>
    </location>
</feature>
<organism evidence="8 9">
    <name type="scientific">Hymenolepis diminuta</name>
    <name type="common">Rat tapeworm</name>
    <dbReference type="NCBI Taxonomy" id="6216"/>
    <lineage>
        <taxon>Eukaryota</taxon>
        <taxon>Metazoa</taxon>
        <taxon>Spiralia</taxon>
        <taxon>Lophotrochozoa</taxon>
        <taxon>Platyhelminthes</taxon>
        <taxon>Cestoda</taxon>
        <taxon>Eucestoda</taxon>
        <taxon>Cyclophyllidea</taxon>
        <taxon>Hymenolepididae</taxon>
        <taxon>Hymenolepis</taxon>
    </lineage>
</organism>
<name>A0A564YBB0_HYMDI</name>
<feature type="region of interest" description="Disordered" evidence="6">
    <location>
        <begin position="441"/>
        <end position="582"/>
    </location>
</feature>
<feature type="compositionally biased region" description="Basic and acidic residues" evidence="6">
    <location>
        <begin position="1420"/>
        <end position="1445"/>
    </location>
</feature>
<dbReference type="Gene3D" id="1.10.150.60">
    <property type="entry name" value="ARID DNA-binding domain"/>
    <property type="match status" value="1"/>
</dbReference>
<evidence type="ECO:0000256" key="3">
    <source>
        <dbReference type="ARBA" id="ARBA00023125"/>
    </source>
</evidence>
<feature type="compositionally biased region" description="Low complexity" evidence="6">
    <location>
        <begin position="807"/>
        <end position="820"/>
    </location>
</feature>
<feature type="region of interest" description="Disordered" evidence="6">
    <location>
        <begin position="1141"/>
        <end position="1587"/>
    </location>
</feature>
<feature type="domain" description="ARID" evidence="7">
    <location>
        <begin position="586"/>
        <end position="678"/>
    </location>
</feature>
<feature type="compositionally biased region" description="Low complexity" evidence="6">
    <location>
        <begin position="1329"/>
        <end position="1340"/>
    </location>
</feature>
<feature type="compositionally biased region" description="Basic residues" evidence="6">
    <location>
        <begin position="195"/>
        <end position="214"/>
    </location>
</feature>
<feature type="compositionally biased region" description="Low complexity" evidence="6">
    <location>
        <begin position="837"/>
        <end position="847"/>
    </location>
</feature>
<protein>
    <recommendedName>
        <fullName evidence="7">ARID domain-containing protein</fullName>
    </recommendedName>
</protein>
<feature type="region of interest" description="Disordered" evidence="6">
    <location>
        <begin position="1624"/>
        <end position="1657"/>
    </location>
</feature>
<dbReference type="GO" id="GO:0006325">
    <property type="term" value="P:chromatin organization"/>
    <property type="evidence" value="ECO:0007669"/>
    <property type="project" value="UniProtKB-KW"/>
</dbReference>
<dbReference type="SMART" id="SM01014">
    <property type="entry name" value="ARID"/>
    <property type="match status" value="1"/>
</dbReference>
<dbReference type="InterPro" id="IPR051232">
    <property type="entry name" value="ARID/SWI1_ChromRemod"/>
</dbReference>
<dbReference type="GO" id="GO:0006357">
    <property type="term" value="P:regulation of transcription by RNA polymerase II"/>
    <property type="evidence" value="ECO:0007669"/>
    <property type="project" value="TreeGrafter"/>
</dbReference>
<feature type="compositionally biased region" description="Basic residues" evidence="6">
    <location>
        <begin position="460"/>
        <end position="478"/>
    </location>
</feature>
<feature type="compositionally biased region" description="Low complexity" evidence="6">
    <location>
        <begin position="1216"/>
        <end position="1232"/>
    </location>
</feature>
<dbReference type="Proteomes" id="UP000321570">
    <property type="component" value="Unassembled WGS sequence"/>
</dbReference>
<evidence type="ECO:0000256" key="6">
    <source>
        <dbReference type="SAM" id="MobiDB-lite"/>
    </source>
</evidence>
<feature type="compositionally biased region" description="Polar residues" evidence="6">
    <location>
        <begin position="754"/>
        <end position="763"/>
    </location>
</feature>
<feature type="compositionally biased region" description="Polar residues" evidence="6">
    <location>
        <begin position="1033"/>
        <end position="1042"/>
    </location>
</feature>
<dbReference type="Pfam" id="PF08169">
    <property type="entry name" value="RBB1NT"/>
    <property type="match status" value="1"/>
</dbReference>
<reference evidence="8 9" key="1">
    <citation type="submission" date="2019-07" db="EMBL/GenBank/DDBJ databases">
        <authorList>
            <person name="Jastrzebski P J."/>
            <person name="Paukszto L."/>
            <person name="Jastrzebski P J."/>
        </authorList>
    </citation>
    <scope>NUCLEOTIDE SEQUENCE [LARGE SCALE GENOMIC DNA]</scope>
    <source>
        <strain evidence="8 9">WMS-il1</strain>
    </source>
</reference>
<evidence type="ECO:0000259" key="7">
    <source>
        <dbReference type="PROSITE" id="PS51011"/>
    </source>
</evidence>
<feature type="compositionally biased region" description="Basic and acidic residues" evidence="6">
    <location>
        <begin position="226"/>
        <end position="236"/>
    </location>
</feature>
<keyword evidence="3" id="KW-0238">DNA-binding</keyword>
<feature type="compositionally biased region" description="Polar residues" evidence="6">
    <location>
        <begin position="827"/>
        <end position="836"/>
    </location>
</feature>
<dbReference type="InterPro" id="IPR012603">
    <property type="entry name" value="ARID4A/B_PWWP"/>
</dbReference>
<keyword evidence="1" id="KW-0156">Chromatin regulator</keyword>
<feature type="compositionally biased region" description="Low complexity" evidence="6">
    <location>
        <begin position="1184"/>
        <end position="1195"/>
    </location>
</feature>
<feature type="region of interest" description="Disordered" evidence="6">
    <location>
        <begin position="684"/>
        <end position="848"/>
    </location>
</feature>
<dbReference type="InterPro" id="IPR016197">
    <property type="entry name" value="Chromo-like_dom_sf"/>
</dbReference>
<feature type="compositionally biased region" description="Polar residues" evidence="6">
    <location>
        <begin position="696"/>
        <end position="713"/>
    </location>
</feature>
<dbReference type="Pfam" id="PF01388">
    <property type="entry name" value="ARID"/>
    <property type="match status" value="1"/>
</dbReference>
<evidence type="ECO:0000256" key="4">
    <source>
        <dbReference type="ARBA" id="ARBA00023163"/>
    </source>
</evidence>
<feature type="compositionally biased region" description="Basic and acidic residues" evidence="6">
    <location>
        <begin position="776"/>
        <end position="786"/>
    </location>
</feature>
<feature type="compositionally biased region" description="Basic residues" evidence="6">
    <location>
        <begin position="518"/>
        <end position="537"/>
    </location>
</feature>
<evidence type="ECO:0000256" key="5">
    <source>
        <dbReference type="ARBA" id="ARBA00023242"/>
    </source>
</evidence>
<evidence type="ECO:0000313" key="9">
    <source>
        <dbReference type="Proteomes" id="UP000321570"/>
    </source>
</evidence>
<feature type="compositionally biased region" description="Polar residues" evidence="6">
    <location>
        <begin position="1144"/>
        <end position="1163"/>
    </location>
</feature>
<feature type="compositionally biased region" description="Basic and acidic residues" evidence="6">
    <location>
        <begin position="1482"/>
        <end position="1496"/>
    </location>
</feature>
<dbReference type="SUPFAM" id="SSF54160">
    <property type="entry name" value="Chromo domain-like"/>
    <property type="match status" value="1"/>
</dbReference>
<gene>
    <name evidence="8" type="ORF">WMSIL1_LOCUS4798</name>
</gene>
<dbReference type="PANTHER" id="PTHR13964">
    <property type="entry name" value="RBP-RELATED"/>
    <property type="match status" value="1"/>
</dbReference>
<feature type="compositionally biased region" description="Polar residues" evidence="6">
    <location>
        <begin position="541"/>
        <end position="552"/>
    </location>
</feature>
<dbReference type="GO" id="GO:0000976">
    <property type="term" value="F:transcription cis-regulatory region binding"/>
    <property type="evidence" value="ECO:0007669"/>
    <property type="project" value="TreeGrafter"/>
</dbReference>
<keyword evidence="4" id="KW-0804">Transcription</keyword>
<evidence type="ECO:0000256" key="2">
    <source>
        <dbReference type="ARBA" id="ARBA00023015"/>
    </source>
</evidence>
<keyword evidence="5" id="KW-0539">Nucleus</keyword>
<dbReference type="Gene3D" id="2.30.30.140">
    <property type="match status" value="3"/>
</dbReference>
<feature type="region of interest" description="Disordered" evidence="6">
    <location>
        <begin position="1735"/>
        <end position="1803"/>
    </location>
</feature>
<feature type="compositionally biased region" description="Basic and acidic residues" evidence="6">
    <location>
        <begin position="1455"/>
        <end position="1472"/>
    </location>
</feature>
<evidence type="ECO:0000256" key="1">
    <source>
        <dbReference type="ARBA" id="ARBA00022853"/>
    </source>
</evidence>
<evidence type="ECO:0000313" key="8">
    <source>
        <dbReference type="EMBL" id="VUZ44577.1"/>
    </source>
</evidence>
<proteinExistence type="predicted"/>
<feature type="region of interest" description="Disordered" evidence="6">
    <location>
        <begin position="172"/>
        <end position="302"/>
    </location>
</feature>
<feature type="compositionally biased region" description="Acidic residues" evidence="6">
    <location>
        <begin position="237"/>
        <end position="250"/>
    </location>
</feature>
<keyword evidence="2" id="KW-0805">Transcription regulation</keyword>
<dbReference type="PROSITE" id="PS51011">
    <property type="entry name" value="ARID"/>
    <property type="match status" value="1"/>
</dbReference>
<feature type="region of interest" description="Disordered" evidence="6">
    <location>
        <begin position="971"/>
        <end position="1115"/>
    </location>
</feature>
<feature type="compositionally biased region" description="Basic and acidic residues" evidence="6">
    <location>
        <begin position="1294"/>
        <end position="1311"/>
    </location>
</feature>
<feature type="compositionally biased region" description="Basic and acidic residues" evidence="6">
    <location>
        <begin position="739"/>
        <end position="753"/>
    </location>
</feature>
<feature type="compositionally biased region" description="Polar residues" evidence="6">
    <location>
        <begin position="1394"/>
        <end position="1406"/>
    </location>
</feature>
<feature type="compositionally biased region" description="Polar residues" evidence="6">
    <location>
        <begin position="1735"/>
        <end position="1753"/>
    </location>
</feature>
<feature type="compositionally biased region" description="Polar residues" evidence="6">
    <location>
        <begin position="793"/>
        <end position="806"/>
    </location>
</feature>
<sequence>MLPRKYRFRKVTRYLMSLPSATGSAMTSRVGSETPTSSIISTSEVGAGHEPKSAPVFLPVGAAVSAKYRGAFCEAEIESIAQDYRIRVQLKQKKGFATVEKGNVVSGTIEPNAEVSVLIKSGEFASNHPQTAIILKVSDLSVYSVVFDDGDRRSLKRTQLVMKGERHFKESETLDRLPLTNPEQFKQPVIDPNRRYQKVKKRKGPTIRKSKQPKKSSQEDEDGREESEPRRHLKDVAEEENSQDEEEEDTTVAGTNSQIDEEPTTSTARKGKKTGMGQRRKSSIATVSADAKMPTDEDDNGSAIDSNYRSYLGEVVMIDMPIALKNDSSLLSASTGDTSVTSTGGTRRRYTPGLVVLPSAQPSTDLKSGAGSSAVFLVKSFRENRFYAVPKNCLTLLNRSKAVELAKQNPSLRVPFEKALLWIDRQELPHVWNTDIESLLGPHWNSDTTSDEDSGDRPKSRGNQKKKKVAISRRKRRQRPESSSSASDHTPTDELSSESESGADSAASEEEENASRPVVKRKCQARSKPAKRARRQRKDSTVYSSFSSQATESGDDENSEGRNDSTSDDEAGESSDSSDTGSKKFFEKRDIWIANLYNIMDQRRTPINKAPSIANKDLDLYKLFRKVHRLGGFHRVSTQMKWPAVYSEMDLPPGFSAGPKSLQTAYKKYLLPIEEMERKLGTNLHEVRFTQRKSKAVSTTSPAEQKSSISKANVSGEGKAPTVKGDDVQGKTTQRRGSGAKDEKSLKVAEGKTKTSTNTSPATSKPGPSITSTAAKKVEKKEKKSLSGEPGTKNRSSRPSAELTNKSPSDIIAPSSSSRPSNERGGHSSTSGLFQESASARSSPSRPTFDDEVYRNFYALQGSKSWLAATGYDTTKMPYPVGSVVSVLFKGRPYSAKILSYDYGQSFPRKSKQTTPTLQESSEVTSSKLKAGQEKCRYLVHYIGWNSRHNEVIDGSRILCLLDGVRRSPSCSNLNLTGQGTTSSNEKSASDVAESEPGGEKHPKNKNSLNLQKFRSKNQQSSSPLPTPTPSQKNRLSGPTKQSDNDSNSSKKTIRAASPEAPAKSSTPVKRPGSSLVGDPQPMKKRKIQTERVPISSNVEHASGSLRSPDKSSGSIIDAATSLTQSPKTLKKILKRDPVGIKLSQPSTPTAVTSTPMKTSTLSHWEAVSCSEDEEPVASKEKCPPSSSLCSSSSSHVARKMRVESSSPKTPRAGTSAPSTSSTKVSSKGPSVASSGKISSLPRLPASSTSRRIPSTLKKSVLKPKPEGNTSEDETPESKKRPGQTQRQVSKSTLKKEETATVKKDKEESTATKKSVKKPPIKKDDSKKSQNSSAAASSVSADEDNEGTVSEHSLSEDSESELPSAARDILPRLTRSQHKLILGDNPPGAKLLTATANPPSQPSISAPHTPPPDPCPDLEYSVKPEEEKAKSDEEKSEKPEVEKMKVTPLSKKKRNVEEPEKPKSPVKIEEPARAASPALSIDSDKTELMQEMRSSDPDNAPNDPPPPKLTPTSSPEREEQDQDISVPSESSEQSSEEEVTPVIEQECGDRNKEASKSPPLIQRGATAGGVHRGRSARGGARGGGVVRRKKLLAGGTLTGPTAPSAATVNDDAESVISSASSGFKVGRKVGRGGRRGGGAGASASQTSRGMSPLGSPTEVRSMRQLVAPHDIPPPQPEIRRFGGPYFPIPDADSLDLSTYCNVLMSSMIQVAKAYKSANDMLRAIDQRIATESATMASNNSNVTSGDGVSSNAGSRAASPTIGVCNSNIPGIGRGGSATGTRRGGGGFRGGPRRRTPSVSQPDD</sequence>
<dbReference type="InterPro" id="IPR001606">
    <property type="entry name" value="ARID_dom"/>
</dbReference>
<feature type="compositionally biased region" description="Gly residues" evidence="6">
    <location>
        <begin position="1771"/>
        <end position="1789"/>
    </location>
</feature>
<dbReference type="PANTHER" id="PTHR13964:SF27">
    <property type="entry name" value="HAT-TRICK, ISOFORM D"/>
    <property type="match status" value="1"/>
</dbReference>
<feature type="compositionally biased region" description="Polar residues" evidence="6">
    <location>
        <begin position="1283"/>
        <end position="1292"/>
    </location>
</feature>